<evidence type="ECO:0000313" key="3">
    <source>
        <dbReference type="Proteomes" id="UP000578686"/>
    </source>
</evidence>
<name>A0A7X6D229_9ACTN</name>
<accession>A0A7X6D229</accession>
<dbReference type="EMBL" id="JAAVJD010000101">
    <property type="protein sequence ID" value="NJQ06679.1"/>
    <property type="molecule type" value="Genomic_DNA"/>
</dbReference>
<comment type="caution">
    <text evidence="2">The sequence shown here is derived from an EMBL/GenBank/DDBJ whole genome shotgun (WGS) entry which is preliminary data.</text>
</comment>
<keyword evidence="3" id="KW-1185">Reference proteome</keyword>
<feature type="region of interest" description="Disordered" evidence="1">
    <location>
        <begin position="63"/>
        <end position="96"/>
    </location>
</feature>
<gene>
    <name evidence="2" type="ORF">HCN56_14065</name>
</gene>
<evidence type="ECO:0000256" key="1">
    <source>
        <dbReference type="SAM" id="MobiDB-lite"/>
    </source>
</evidence>
<protein>
    <submittedName>
        <fullName evidence="2">Uncharacterized protein</fullName>
    </submittedName>
</protein>
<reference evidence="2 3" key="1">
    <citation type="submission" date="2020-03" db="EMBL/GenBank/DDBJ databases">
        <title>Draft genome of Streptomyces sp. ventii, isolated from the Axial Seamount in the Pacific Ocean, and resequencing of the two type strains Streptomyces lonarensis strain NCL 716 and Streptomyces bohaiensis strain 11A07.</title>
        <authorList>
            <person name="Loughran R.M."/>
            <person name="Pfannmuller K.M."/>
            <person name="Wasson B.J."/>
            <person name="Deadmond M.C."/>
            <person name="Paddock B.E."/>
            <person name="Koyack M.J."/>
            <person name="Gallegos D.A."/>
            <person name="Mitchell E.A."/>
            <person name="Ushijima B."/>
            <person name="Saw J.H."/>
            <person name="Mcphail K.L."/>
            <person name="Videau P."/>
        </authorList>
    </citation>
    <scope>NUCLEOTIDE SEQUENCE [LARGE SCALE GENOMIC DNA]</scope>
    <source>
        <strain evidence="2 3">NCL716</strain>
    </source>
</reference>
<sequence length="96" mass="10068">MPDIDSGAPRAQYRAGRNSRPGPGSNRKHARRTGEFGHWAQGSCATGDRRRDPLHLAVEVSARGESTVLRLSPSAAHTGSAHSPGQRTGRAAGEGS</sequence>
<feature type="region of interest" description="Disordered" evidence="1">
    <location>
        <begin position="1"/>
        <end position="51"/>
    </location>
</feature>
<organism evidence="2 3">
    <name type="scientific">Streptomyces lonarensis</name>
    <dbReference type="NCBI Taxonomy" id="700599"/>
    <lineage>
        <taxon>Bacteria</taxon>
        <taxon>Bacillati</taxon>
        <taxon>Actinomycetota</taxon>
        <taxon>Actinomycetes</taxon>
        <taxon>Kitasatosporales</taxon>
        <taxon>Streptomycetaceae</taxon>
        <taxon>Streptomyces</taxon>
    </lineage>
</organism>
<dbReference type="RefSeq" id="WP_167971004.1">
    <property type="nucleotide sequence ID" value="NZ_BHZG01000037.1"/>
</dbReference>
<proteinExistence type="predicted"/>
<dbReference type="Proteomes" id="UP000578686">
    <property type="component" value="Unassembled WGS sequence"/>
</dbReference>
<feature type="compositionally biased region" description="Polar residues" evidence="1">
    <location>
        <begin position="75"/>
        <end position="86"/>
    </location>
</feature>
<dbReference type="AlphaFoldDB" id="A0A7X6D229"/>
<evidence type="ECO:0000313" key="2">
    <source>
        <dbReference type="EMBL" id="NJQ06679.1"/>
    </source>
</evidence>